<dbReference type="Proteomes" id="UP000268162">
    <property type="component" value="Unassembled WGS sequence"/>
</dbReference>
<name>A0A4P9ZL71_9FUNG</name>
<organism evidence="1 2">
    <name type="scientific">Dimargaris cristalligena</name>
    <dbReference type="NCBI Taxonomy" id="215637"/>
    <lineage>
        <taxon>Eukaryota</taxon>
        <taxon>Fungi</taxon>
        <taxon>Fungi incertae sedis</taxon>
        <taxon>Zoopagomycota</taxon>
        <taxon>Kickxellomycotina</taxon>
        <taxon>Dimargaritomycetes</taxon>
        <taxon>Dimargaritales</taxon>
        <taxon>Dimargaritaceae</taxon>
        <taxon>Dimargaris</taxon>
    </lineage>
</organism>
<evidence type="ECO:0000313" key="2">
    <source>
        <dbReference type="Proteomes" id="UP000268162"/>
    </source>
</evidence>
<accession>A0A4P9ZL71</accession>
<protein>
    <submittedName>
        <fullName evidence="1">Uncharacterized protein</fullName>
    </submittedName>
</protein>
<reference evidence="2" key="1">
    <citation type="journal article" date="2018" name="Nat. Microbiol.">
        <title>Leveraging single-cell genomics to expand the fungal tree of life.</title>
        <authorList>
            <person name="Ahrendt S.R."/>
            <person name="Quandt C.A."/>
            <person name="Ciobanu D."/>
            <person name="Clum A."/>
            <person name="Salamov A."/>
            <person name="Andreopoulos B."/>
            <person name="Cheng J.F."/>
            <person name="Woyke T."/>
            <person name="Pelin A."/>
            <person name="Henrissat B."/>
            <person name="Reynolds N.K."/>
            <person name="Benny G.L."/>
            <person name="Smith M.E."/>
            <person name="James T.Y."/>
            <person name="Grigoriev I.V."/>
        </authorList>
    </citation>
    <scope>NUCLEOTIDE SEQUENCE [LARGE SCALE GENOMIC DNA]</scope>
    <source>
        <strain evidence="2">RSA 468</strain>
    </source>
</reference>
<keyword evidence="2" id="KW-1185">Reference proteome</keyword>
<sequence length="331" mass="35307">MTDLKTPVGHPILRVQSNWNEESPPNTPADPWQPYYRVAVAPALPTATESLDAVRPRLLDPGLVLSPVESASHDEESAPGTIPTVTLRIEGSLGSGNSRLQPVHIDWIELHIVSNARHIEIREGSTYLGTARAPVPSYPFASLAPKRFDSPGLTNQYIGFVFPLWVWPTDHTPIEKPLTMGNSAGLIQHLPALQTLLADALSPPMSHLQTASAVPPNLPLLTSLLGSLNTGQPPVGIAGLLGGSSVPEALPTSSAVSNPVDLCLKTSLVSDNSPSGVADPPAFDAALVQVIKTYIDDKLAQQEASLQNLIRQNHAEVNQKLDLIIGQLSQQ</sequence>
<evidence type="ECO:0000313" key="1">
    <source>
        <dbReference type="EMBL" id="RKP33873.1"/>
    </source>
</evidence>
<dbReference type="AlphaFoldDB" id="A0A4P9ZL71"/>
<proteinExistence type="predicted"/>
<dbReference type="EMBL" id="ML003503">
    <property type="protein sequence ID" value="RKP33873.1"/>
    <property type="molecule type" value="Genomic_DNA"/>
</dbReference>
<gene>
    <name evidence="1" type="ORF">BJ085DRAFT_29545</name>
</gene>